<feature type="non-terminal residue" evidence="2">
    <location>
        <position position="128"/>
    </location>
</feature>
<feature type="region of interest" description="Disordered" evidence="1">
    <location>
        <begin position="104"/>
        <end position="128"/>
    </location>
</feature>
<dbReference type="EMBL" id="CADCUO010000130">
    <property type="protein sequence ID" value="CAA9399354.1"/>
    <property type="molecule type" value="Genomic_DNA"/>
</dbReference>
<protein>
    <submittedName>
        <fullName evidence="2">Uncharacterized protein</fullName>
    </submittedName>
</protein>
<proteinExistence type="predicted"/>
<gene>
    <name evidence="2" type="ORF">AVDCRST_MAG75-2022</name>
</gene>
<dbReference type="AlphaFoldDB" id="A0A6J4P0R2"/>
<name>A0A6J4P0R2_9ACTN</name>
<organism evidence="2">
    <name type="scientific">uncultured Propionibacteriaceae bacterium</name>
    <dbReference type="NCBI Taxonomy" id="257457"/>
    <lineage>
        <taxon>Bacteria</taxon>
        <taxon>Bacillati</taxon>
        <taxon>Actinomycetota</taxon>
        <taxon>Actinomycetes</taxon>
        <taxon>Propionibacteriales</taxon>
        <taxon>Propionibacteriaceae</taxon>
        <taxon>environmental samples</taxon>
    </lineage>
</organism>
<sequence>AVGIDRAICRLGGHRGWGLVSRQRPHRLRPDELPARLPEARGCRLPNGRVCPPGILGDRGSVDVLGAVDGLPRVAASRRLVCLRRAHRRIVRFQFLLGLTRHPHRQRSGRTDMETTKSQDYTSRWHRV</sequence>
<accession>A0A6J4P0R2</accession>
<reference evidence="2" key="1">
    <citation type="submission" date="2020-02" db="EMBL/GenBank/DDBJ databases">
        <authorList>
            <person name="Meier V. D."/>
        </authorList>
    </citation>
    <scope>NUCLEOTIDE SEQUENCE</scope>
    <source>
        <strain evidence="2">AVDCRST_MAG75</strain>
    </source>
</reference>
<evidence type="ECO:0000313" key="2">
    <source>
        <dbReference type="EMBL" id="CAA9399354.1"/>
    </source>
</evidence>
<feature type="non-terminal residue" evidence="2">
    <location>
        <position position="1"/>
    </location>
</feature>
<evidence type="ECO:0000256" key="1">
    <source>
        <dbReference type="SAM" id="MobiDB-lite"/>
    </source>
</evidence>